<organism evidence="5 6">
    <name type="scientific">Mesorhabditis belari</name>
    <dbReference type="NCBI Taxonomy" id="2138241"/>
    <lineage>
        <taxon>Eukaryota</taxon>
        <taxon>Metazoa</taxon>
        <taxon>Ecdysozoa</taxon>
        <taxon>Nematoda</taxon>
        <taxon>Chromadorea</taxon>
        <taxon>Rhabditida</taxon>
        <taxon>Rhabditina</taxon>
        <taxon>Rhabditomorpha</taxon>
        <taxon>Rhabditoidea</taxon>
        <taxon>Rhabditidae</taxon>
        <taxon>Mesorhabditinae</taxon>
        <taxon>Mesorhabditis</taxon>
    </lineage>
</organism>
<feature type="signal peptide" evidence="3">
    <location>
        <begin position="1"/>
        <end position="29"/>
    </location>
</feature>
<feature type="transmembrane region" description="Helical" evidence="2">
    <location>
        <begin position="342"/>
        <end position="367"/>
    </location>
</feature>
<feature type="chain" id="PRO_5041924098" description="ILCR1 Ig-like domain-containing protein" evidence="3">
    <location>
        <begin position="30"/>
        <end position="621"/>
    </location>
</feature>
<keyword evidence="5" id="KW-1185">Reference proteome</keyword>
<evidence type="ECO:0000256" key="2">
    <source>
        <dbReference type="SAM" id="Phobius"/>
    </source>
</evidence>
<evidence type="ECO:0000313" key="6">
    <source>
        <dbReference type="WBParaSite" id="MBELARI_LOCUS7533"/>
    </source>
</evidence>
<keyword evidence="2" id="KW-1133">Transmembrane helix</keyword>
<evidence type="ECO:0000313" key="5">
    <source>
        <dbReference type="Proteomes" id="UP000887575"/>
    </source>
</evidence>
<dbReference type="PROSITE" id="PS51257">
    <property type="entry name" value="PROKAR_LIPOPROTEIN"/>
    <property type="match status" value="1"/>
</dbReference>
<keyword evidence="2" id="KW-0812">Transmembrane</keyword>
<sequence length="621" mass="70288">MRHPLRNGFPRIVLSLILLFACILSSIQTALVLDPECSTKPQIIACHFQNNSNFSTNAQLVDWGDLAPEDVGIFDLIKPNTTSGALAVESRIRWRLPIGALQQPLLGFEIVITEKHVSNPMKTVFYTNLNKSISRVNNAMQHGEFYIKARGLFKFGHLYDVQISFLPKGETGQTWLEKSVPPWLENVNCDRNELKVMRMRKDRTITPSFFASMWSSAFQSIKIYQGVMGKVNVTFATAPKELCISSYKLRLRNIETDQTLILLRIEAEPGIFAWNLFEGLPPEVYYTVEIVPDNNDDGTCPCANCNCVTTSSKPFKVNHYEEPEVPRETFNAVINPHSNDPLWIFALILLVVVVAALFILIALLGFYHRKLINTERHIKLSFGPKLDPEALPVKSFKELVRKTILVIDRCYTERENQLCEGLAKSLSISGVRIRFEKWEKSQVEENVFQWISEVLREADKILMVYGKDWDESVRPIQETQILSLIKQTDPRLIHASWCHTMSSSPFVETVYNLPRHAPLLCGLLNVKFKLETWKPLIDACEKQNGYGNGQTDSLTHENESERVALLGEKCDSGVDEIEIEDPSDPIYPSSTISASLHIVPTNAPPREADSAYASMNTAEIS</sequence>
<name>A0AAF3FN70_9BILA</name>
<proteinExistence type="predicted"/>
<evidence type="ECO:0000259" key="4">
    <source>
        <dbReference type="Pfam" id="PF23608"/>
    </source>
</evidence>
<dbReference type="Pfam" id="PF23608">
    <property type="entry name" value="Ig_ILCR1"/>
    <property type="match status" value="1"/>
</dbReference>
<dbReference type="AlphaFoldDB" id="A0AAF3FN70"/>
<feature type="domain" description="ILCR1 Ig-like" evidence="4">
    <location>
        <begin position="213"/>
        <end position="315"/>
    </location>
</feature>
<evidence type="ECO:0000256" key="1">
    <source>
        <dbReference type="SAM" id="MobiDB-lite"/>
    </source>
</evidence>
<evidence type="ECO:0000256" key="3">
    <source>
        <dbReference type="SAM" id="SignalP"/>
    </source>
</evidence>
<keyword evidence="3" id="KW-0732">Signal</keyword>
<dbReference type="Proteomes" id="UP000887575">
    <property type="component" value="Unassembled WGS sequence"/>
</dbReference>
<dbReference type="InterPro" id="IPR057066">
    <property type="entry name" value="Ig_ILCR1"/>
</dbReference>
<reference evidence="6" key="1">
    <citation type="submission" date="2024-02" db="UniProtKB">
        <authorList>
            <consortium name="WormBaseParasite"/>
        </authorList>
    </citation>
    <scope>IDENTIFICATION</scope>
</reference>
<protein>
    <recommendedName>
        <fullName evidence="4">ILCR1 Ig-like domain-containing protein</fullName>
    </recommendedName>
</protein>
<feature type="region of interest" description="Disordered" evidence="1">
    <location>
        <begin position="602"/>
        <end position="621"/>
    </location>
</feature>
<dbReference type="WBParaSite" id="MBELARI_LOCUS7533">
    <property type="protein sequence ID" value="MBELARI_LOCUS7533"/>
    <property type="gene ID" value="MBELARI_LOCUS7533"/>
</dbReference>
<keyword evidence="2" id="KW-0472">Membrane</keyword>
<accession>A0AAF3FN70</accession>